<dbReference type="eggNOG" id="COG3708">
    <property type="taxonomic scope" value="Bacteria"/>
</dbReference>
<evidence type="ECO:0000313" key="2">
    <source>
        <dbReference type="EMBL" id="EFW05018.1"/>
    </source>
</evidence>
<dbReference type="STRING" id="100884.GCA_000269565_03443"/>
<dbReference type="SUPFAM" id="SSF55136">
    <property type="entry name" value="Probable bacterial effector-binding domain"/>
    <property type="match status" value="1"/>
</dbReference>
<dbReference type="RefSeq" id="WP_008788708.1">
    <property type="nucleotide sequence ID" value="NZ_CALHJH010000121.1"/>
</dbReference>
<evidence type="ECO:0000259" key="1">
    <source>
        <dbReference type="SMART" id="SM00871"/>
    </source>
</evidence>
<dbReference type="AlphaFoldDB" id="E7GA10"/>
<evidence type="ECO:0000313" key="3">
    <source>
        <dbReference type="Proteomes" id="UP000003157"/>
    </source>
</evidence>
<keyword evidence="3" id="KW-1185">Reference proteome</keyword>
<dbReference type="Pfam" id="PF14526">
    <property type="entry name" value="Cass2"/>
    <property type="match status" value="1"/>
</dbReference>
<dbReference type="Gene3D" id="3.20.80.10">
    <property type="entry name" value="Regulatory factor, effector binding domain"/>
    <property type="match status" value="1"/>
</dbReference>
<dbReference type="EMBL" id="ADKX01000030">
    <property type="protein sequence ID" value="EFW05018.1"/>
    <property type="molecule type" value="Genomic_DNA"/>
</dbReference>
<comment type="caution">
    <text evidence="2">The sequence shown here is derived from an EMBL/GenBank/DDBJ whole genome shotgun (WGS) entry which is preliminary data.</text>
</comment>
<accession>E7GA10</accession>
<dbReference type="SMART" id="SM00871">
    <property type="entry name" value="AraC_E_bind"/>
    <property type="match status" value="1"/>
</dbReference>
<dbReference type="HOGENOM" id="CLU_1675190_0_0_9"/>
<name>E7GA10_9FIRM</name>
<dbReference type="Proteomes" id="UP000003157">
    <property type="component" value="Unassembled WGS sequence"/>
</dbReference>
<dbReference type="InterPro" id="IPR010499">
    <property type="entry name" value="AraC_E-bd"/>
</dbReference>
<dbReference type="InterPro" id="IPR029441">
    <property type="entry name" value="Cass2"/>
</dbReference>
<dbReference type="PANTHER" id="PTHR36444">
    <property type="entry name" value="TRANSCRIPTIONAL REGULATOR PROTEIN YOBU-RELATED"/>
    <property type="match status" value="1"/>
</dbReference>
<organism evidence="2 3">
    <name type="scientific">Coprobacillus cateniformis</name>
    <dbReference type="NCBI Taxonomy" id="100884"/>
    <lineage>
        <taxon>Bacteria</taxon>
        <taxon>Bacillati</taxon>
        <taxon>Bacillota</taxon>
        <taxon>Erysipelotrichia</taxon>
        <taxon>Erysipelotrichales</taxon>
        <taxon>Coprobacillaceae</taxon>
        <taxon>Coprobacillus</taxon>
    </lineage>
</organism>
<proteinExistence type="predicted"/>
<gene>
    <name evidence="2" type="ORF">HMPREF9488_01600</name>
</gene>
<reference evidence="2 3" key="1">
    <citation type="submission" date="2010-12" db="EMBL/GenBank/DDBJ databases">
        <title>The Genome Sequence of Coprobacillus sp. strain 29_1.</title>
        <authorList>
            <consortium name="The Broad Institute Genome Sequencing Platform"/>
            <person name="Earl A."/>
            <person name="Ward D."/>
            <person name="Feldgarden M."/>
            <person name="Gevers D."/>
            <person name="Daigneault M."/>
            <person name="Sibley C.D."/>
            <person name="White A."/>
            <person name="Strauss J."/>
            <person name="Allen-Vercoe E."/>
            <person name="Young S.K."/>
            <person name="Zeng Q."/>
            <person name="Gargeya S."/>
            <person name="Fitzgerald M."/>
            <person name="Haas B."/>
            <person name="Abouelleil A."/>
            <person name="Alvarado L."/>
            <person name="Arachchi H.M."/>
            <person name="Berlin A."/>
            <person name="Brown A."/>
            <person name="Chapman S.B."/>
            <person name="Chen Z."/>
            <person name="Dunbar C."/>
            <person name="Freedman E."/>
            <person name="Gearin G."/>
            <person name="Gellesch M."/>
            <person name="Goldberg J."/>
            <person name="Griggs A."/>
            <person name="Gujja S."/>
            <person name="Heilman E."/>
            <person name="Heiman D."/>
            <person name="Howarth C."/>
            <person name="Larson L."/>
            <person name="Lui A."/>
            <person name="MacDonald P.J.P."/>
            <person name="Mehta T."/>
            <person name="Montmayeur A."/>
            <person name="Murphy C."/>
            <person name="Neiman D."/>
            <person name="Pearson M."/>
            <person name="Priest M."/>
            <person name="Roberts A."/>
            <person name="Saif S."/>
            <person name="Shea T."/>
            <person name="Shenoy N."/>
            <person name="Sisk P."/>
            <person name="Stolte C."/>
            <person name="Sykes S."/>
            <person name="White J."/>
            <person name="Yandava C."/>
            <person name="Nusbaum C."/>
            <person name="Birren B."/>
        </authorList>
    </citation>
    <scope>NUCLEOTIDE SEQUENCE [LARGE SCALE GENOMIC DNA]</scope>
    <source>
        <strain evidence="2 3">29_1</strain>
    </source>
</reference>
<feature type="domain" description="AraC effector-binding" evidence="1">
    <location>
        <begin position="1"/>
        <end position="154"/>
    </location>
</feature>
<dbReference type="InterPro" id="IPR011256">
    <property type="entry name" value="Reg_factor_effector_dom_sf"/>
</dbReference>
<dbReference type="InterPro" id="IPR053182">
    <property type="entry name" value="YobU-like_regulator"/>
</dbReference>
<protein>
    <recommendedName>
        <fullName evidence="1">AraC effector-binding domain-containing protein</fullName>
    </recommendedName>
</protein>
<sequence length="163" mass="19826">MNYRIQELDEFFVVGQDIELTTSQRRNLQISTSFWRQFNINLKTLHLSQSGHWIKYAFMERRQGKLYYFCAIPQTSHIPIGFVSKHIRAHKYMVVEHTGPINQIYQTYGQIYEDILPQSQYVPIKNEFIHFEKYDYRFHWNRDSSIIEIWIPIQDENINNIFE</sequence>
<dbReference type="OrthoDB" id="1645792at2"/>
<dbReference type="PANTHER" id="PTHR36444:SF3">
    <property type="entry name" value="TRANSCRIPTIONAL ACTIVATOR, PUTATIVE-RELATED"/>
    <property type="match status" value="1"/>
</dbReference>